<evidence type="ECO:0000313" key="3">
    <source>
        <dbReference type="EMBL" id="JAV70774.1"/>
    </source>
</evidence>
<dbReference type="GO" id="GO:0005813">
    <property type="term" value="C:centrosome"/>
    <property type="evidence" value="ECO:0007669"/>
    <property type="project" value="InterPro"/>
</dbReference>
<name>A0A1Y1LAW1_PHOPY</name>
<organism evidence="3">
    <name type="scientific">Photinus pyralis</name>
    <name type="common">Common eastern firefly</name>
    <name type="synonym">Lampyris pyralis</name>
    <dbReference type="NCBI Taxonomy" id="7054"/>
    <lineage>
        <taxon>Eukaryota</taxon>
        <taxon>Metazoa</taxon>
        <taxon>Ecdysozoa</taxon>
        <taxon>Arthropoda</taxon>
        <taxon>Hexapoda</taxon>
        <taxon>Insecta</taxon>
        <taxon>Pterygota</taxon>
        <taxon>Neoptera</taxon>
        <taxon>Endopterygota</taxon>
        <taxon>Coleoptera</taxon>
        <taxon>Polyphaga</taxon>
        <taxon>Elateriformia</taxon>
        <taxon>Elateroidea</taxon>
        <taxon>Lampyridae</taxon>
        <taxon>Lampyrinae</taxon>
        <taxon>Photinus</taxon>
    </lineage>
</organism>
<feature type="region of interest" description="Disordered" evidence="2">
    <location>
        <begin position="1113"/>
        <end position="1237"/>
    </location>
</feature>
<dbReference type="EMBL" id="GEZM01061115">
    <property type="protein sequence ID" value="JAV70774.1"/>
    <property type="molecule type" value="Transcribed_RNA"/>
</dbReference>
<feature type="compositionally biased region" description="Polar residues" evidence="2">
    <location>
        <begin position="1145"/>
        <end position="1165"/>
    </location>
</feature>
<feature type="region of interest" description="Disordered" evidence="2">
    <location>
        <begin position="1387"/>
        <end position="1444"/>
    </location>
</feature>
<feature type="region of interest" description="Disordered" evidence="2">
    <location>
        <begin position="1"/>
        <end position="20"/>
    </location>
</feature>
<feature type="compositionally biased region" description="Low complexity" evidence="2">
    <location>
        <begin position="569"/>
        <end position="583"/>
    </location>
</feature>
<accession>A0A1Y1LAW1</accession>
<proteinExistence type="predicted"/>
<feature type="compositionally biased region" description="Polar residues" evidence="2">
    <location>
        <begin position="1643"/>
        <end position="1653"/>
    </location>
</feature>
<feature type="region of interest" description="Disordered" evidence="2">
    <location>
        <begin position="569"/>
        <end position="593"/>
    </location>
</feature>
<sequence length="1902" mass="213625">MLQQKRQEKVKNVTFSDTSPSRLNRKYVAPQTSFRQCTLVKTVPGTILKMPTQTDSVVQLKKKQEAALVSDKVAKTKNEIEQLKVELEQLISRGITERKCNFQESPPRDTETEVRDIKAKTFKDNIADILYNNGSEPEKIIVPLPKSKPADKSEVLQTKKVRHYNQDVAREYIKKQREKRREEMINKRKEGVSIADLKKQRLQELRETSQKLLTKNVNRARSKERVEGINTAAKTYRADTSSERKEMVESVPQLECVSSQRIVSARSPLTFDVLETAEIDKEVAATKIQALFRGYRHRKSIIEAKKGEPTKELVCKEVQTNLYESPKPVSLPEVVPYPYNFISAVKRKLNLVAQQAKENASVVLESPVRRSPDLKSFLSDKCLNLDVKSVEHLTLRKSHTGLENGCASESDTSKNIPELSSESSADTNMLHSNKRAHSDTDEELRLKINMDRVKKLRLRQRKSVESEISERISGSKESIISFNRCNYEIASEKSEVPTEKINSSAVRNSASTVSSDKNIEDAVKENGDTYSLENKENVLPTAGVIEKLSGSQEYSSNFTSVSEVPALQPPSVSLKSSLPISSSEQKDGGTVSNRVASITLKPGEKSFVESKVKANEIHLKFEAELHLLNDFNNSLRQVMAVEKSLLELHNKKNDTAMSFHTRDTQTSFMNQQSQIATINYSRGSDVSDNDTLITTGFELSQFNSPIEESCSDNSVVPEKINGEGTFAGLSLDMFERLIKDEDARIENLKAILKIREKALVDRTKGELAWLEIQKKHLKDGGQLQEISAIKKKQRGLLIKLEHERHEMQRLKQMQKAASKERKSVLKEQRNMIKAQLSTGGTVTKIKRHAREERRHSGPIKVYNIRSQSDTVVSETSMTRKSSVTEEIVSEQRSHSVVSQISEEIILSEKLQIKTNHTSSMPTETVKRSLLMREAALQKRRKVAEEILQWHQRLLEEEKKISELEMAASSIINQAAPIKDVDLDKIARQKFKGSQLNQLWLSMTGRQEKKFQDDEVYNMSQTSLEKFCKNAKHYDKLQRRTPESRQSSILADENRSAEYLSDFESVAISCNGKIGESSESDEINTVTEISRRKTPLRESKSDTNIVELLSHSRKTETCANNSISSTHSALETSEDEPTRNVDEAQFETSHTHLGSIEQLKSPSDSLPSKEITEDPTNTSGELERSSEPNQNLSNVSEESSVESNGFLELKTQSTNTSGELKTSSEPKQNLSNISQVSSTMEPFSKINTQRGTGISENGFVSSNVESSNLISSKINTERGTGTGFHSHRTNKSESESKLPITRLSGEVRSVKICDLGNEIVNEILLKNLDVKVTLEDESKVSDLSVSNLSENVSPSRTIDSISEIEEDQVFDQESKVPSAINVSGLANTVEDSTSCEPPLTVDVSELPKVDEDAASVEDTRTKSPTDSKSNTLAYEDAEVSKSEEVEEEVIVNEETCQSSVKPAGLLLSSYGFIEGNRSDTIESISEFDEKVKSTEEEEGNETDVSKDGDLLEQKSNIPSLERDKDTSSETEQSISEESKADQKSNEVPSPSLALSLESKEDKTSQLEQSVSDDNTPSGDLEASISEKVADEKQIDVKKRVLEILSDANISSPRGDRSPRMQDFYVTAYDVASAENSPNSASPTEDAQSSFGTQNVTDEVEELLKKQIAIEREIKEIQQQQKEHLPYLYVREIPNKPPPPYTPPVTKQQTNIKDSILPIGEAQIDVITKATSEILHKAFKENNIRNITLSDNAKKILDLKHNVSAHCFQFVFDLSKETAIDHYKQFEPETGPSWMHLQKRTKLAIGKPLDQSGLDKLIKRKIKQMFGFETVKAVESKKHKWSGKKRDHVDELLVIECQSEEAEWTNYDRDELIVKDELTKEIFNMLLSETGQVLSNILKKKNLS</sequence>
<protein>
    <recommendedName>
        <fullName evidence="4">DUF4378 domain-containing protein</fullName>
    </recommendedName>
</protein>
<feature type="compositionally biased region" description="Polar residues" evidence="2">
    <location>
        <begin position="1209"/>
        <end position="1237"/>
    </location>
</feature>
<evidence type="ECO:0000256" key="1">
    <source>
        <dbReference type="SAM" id="Coils"/>
    </source>
</evidence>
<feature type="region of interest" description="Disordered" evidence="2">
    <location>
        <begin position="1270"/>
        <end position="1296"/>
    </location>
</feature>
<feature type="compositionally biased region" description="Low complexity" evidence="2">
    <location>
        <begin position="1632"/>
        <end position="1641"/>
    </location>
</feature>
<dbReference type="PANTHER" id="PTHR13958">
    <property type="entry name" value="CENTROSOME-ASSOCIATED PROTEIN 350"/>
    <property type="match status" value="1"/>
</dbReference>
<feature type="coiled-coil region" evidence="1">
    <location>
        <begin position="800"/>
        <end position="827"/>
    </location>
</feature>
<feature type="compositionally biased region" description="Basic and acidic residues" evidence="2">
    <location>
        <begin position="1"/>
        <end position="11"/>
    </location>
</feature>
<feature type="region of interest" description="Disordered" evidence="2">
    <location>
        <begin position="402"/>
        <end position="440"/>
    </location>
</feature>
<reference evidence="3" key="1">
    <citation type="journal article" date="2016" name="Sci. Rep.">
        <title>Molecular characterization of firefly nuptial gifts: a multi-omics approach sheds light on postcopulatory sexual selection.</title>
        <authorList>
            <person name="Al-Wathiqui N."/>
            <person name="Fallon T.R."/>
            <person name="South A."/>
            <person name="Weng J.K."/>
            <person name="Lewis S.M."/>
        </authorList>
    </citation>
    <scope>NUCLEOTIDE SEQUENCE</scope>
</reference>
<feature type="compositionally biased region" description="Polar residues" evidence="2">
    <location>
        <begin position="1564"/>
        <end position="1576"/>
    </location>
</feature>
<dbReference type="PANTHER" id="PTHR13958:SF3">
    <property type="entry name" value="CAP-GLY DOMAIN-CONTAINING PROTEIN-RELATED"/>
    <property type="match status" value="1"/>
</dbReference>
<feature type="compositionally biased region" description="Low complexity" evidence="2">
    <location>
        <begin position="1192"/>
        <end position="1203"/>
    </location>
</feature>
<dbReference type="PROSITE" id="PS50096">
    <property type="entry name" value="IQ"/>
    <property type="match status" value="1"/>
</dbReference>
<feature type="compositionally biased region" description="Basic and acidic residues" evidence="2">
    <location>
        <begin position="1502"/>
        <end position="1511"/>
    </location>
</feature>
<dbReference type="GO" id="GO:0008017">
    <property type="term" value="F:microtubule binding"/>
    <property type="evidence" value="ECO:0007669"/>
    <property type="project" value="InterPro"/>
</dbReference>
<keyword evidence="1" id="KW-0175">Coiled coil</keyword>
<evidence type="ECO:0008006" key="4">
    <source>
        <dbReference type="Google" id="ProtNLM"/>
    </source>
</evidence>
<feature type="region of interest" description="Disordered" evidence="2">
    <location>
        <begin position="1486"/>
        <end position="1590"/>
    </location>
</feature>
<feature type="compositionally biased region" description="Polar residues" evidence="2">
    <location>
        <begin position="407"/>
        <end position="431"/>
    </location>
</feature>
<feature type="compositionally biased region" description="Polar residues" evidence="2">
    <location>
        <begin position="1116"/>
        <end position="1130"/>
    </location>
</feature>
<dbReference type="CDD" id="cd23767">
    <property type="entry name" value="IQCD"/>
    <property type="match status" value="1"/>
</dbReference>
<feature type="compositionally biased region" description="Basic and acidic residues" evidence="2">
    <location>
        <begin position="1404"/>
        <end position="1424"/>
    </location>
</feature>
<feature type="region of interest" description="Disordered" evidence="2">
    <location>
        <begin position="1632"/>
        <end position="1653"/>
    </location>
</feature>
<dbReference type="EMBL" id="GEZM01061116">
    <property type="protein sequence ID" value="JAV70773.1"/>
    <property type="molecule type" value="Transcribed_RNA"/>
</dbReference>
<evidence type="ECO:0000256" key="2">
    <source>
        <dbReference type="SAM" id="MobiDB-lite"/>
    </source>
</evidence>
<dbReference type="GO" id="GO:0034453">
    <property type="term" value="P:microtubule anchoring"/>
    <property type="evidence" value="ECO:0007669"/>
    <property type="project" value="InterPro"/>
</dbReference>
<feature type="coiled-coil region" evidence="1">
    <location>
        <begin position="66"/>
        <end position="93"/>
    </location>
</feature>
<dbReference type="EMBL" id="GEZM01061113">
    <property type="protein sequence ID" value="JAV70776.1"/>
    <property type="molecule type" value="Transcribed_RNA"/>
</dbReference>
<dbReference type="InterPro" id="IPR028750">
    <property type="entry name" value="CEP350/CC187"/>
</dbReference>